<dbReference type="RefSeq" id="WP_168441746.1">
    <property type="nucleotide sequence ID" value="NZ_JAAXPJ010000008.1"/>
</dbReference>
<name>A0A7X6RY38_9MYCO</name>
<feature type="compositionally biased region" description="Basic and acidic residues" evidence="1">
    <location>
        <begin position="425"/>
        <end position="434"/>
    </location>
</feature>
<evidence type="ECO:0000313" key="2">
    <source>
        <dbReference type="EMBL" id="NKZ13360.1"/>
    </source>
</evidence>
<feature type="region of interest" description="Disordered" evidence="1">
    <location>
        <begin position="298"/>
        <end position="434"/>
    </location>
</feature>
<reference evidence="2 3" key="1">
    <citation type="submission" date="2020-04" db="EMBL/GenBank/DDBJ databases">
        <title>MicrobeNet Type strains.</title>
        <authorList>
            <person name="Nicholson A.C."/>
        </authorList>
    </citation>
    <scope>NUCLEOTIDE SEQUENCE [LARGE SCALE GENOMIC DNA]</scope>
    <source>
        <strain evidence="2 3">ATCC 700731</strain>
    </source>
</reference>
<feature type="compositionally biased region" description="Polar residues" evidence="1">
    <location>
        <begin position="339"/>
        <end position="361"/>
    </location>
</feature>
<accession>A0A7X6RY38</accession>
<proteinExistence type="predicted"/>
<feature type="compositionally biased region" description="Polar residues" evidence="1">
    <location>
        <begin position="370"/>
        <end position="380"/>
    </location>
</feature>
<evidence type="ECO:0000256" key="1">
    <source>
        <dbReference type="SAM" id="MobiDB-lite"/>
    </source>
</evidence>
<organism evidence="2 3">
    <name type="scientific">Mycolicibacterium septicum DSM 44393</name>
    <dbReference type="NCBI Taxonomy" id="1341646"/>
    <lineage>
        <taxon>Bacteria</taxon>
        <taxon>Bacillati</taxon>
        <taxon>Actinomycetota</taxon>
        <taxon>Actinomycetes</taxon>
        <taxon>Mycobacteriales</taxon>
        <taxon>Mycobacteriaceae</taxon>
        <taxon>Mycolicibacterium</taxon>
    </lineage>
</organism>
<evidence type="ECO:0000313" key="3">
    <source>
        <dbReference type="Proteomes" id="UP000518188"/>
    </source>
</evidence>
<dbReference type="EMBL" id="JAAXPJ010000008">
    <property type="protein sequence ID" value="NKZ13360.1"/>
    <property type="molecule type" value="Genomic_DNA"/>
</dbReference>
<dbReference type="AlphaFoldDB" id="A0A7X6RY38"/>
<comment type="caution">
    <text evidence="2">The sequence shown here is derived from an EMBL/GenBank/DDBJ whole genome shotgun (WGS) entry which is preliminary data.</text>
</comment>
<dbReference type="Proteomes" id="UP000518188">
    <property type="component" value="Unassembled WGS sequence"/>
</dbReference>
<feature type="compositionally biased region" description="Low complexity" evidence="1">
    <location>
        <begin position="413"/>
        <end position="424"/>
    </location>
</feature>
<feature type="compositionally biased region" description="Basic and acidic residues" evidence="1">
    <location>
        <begin position="381"/>
        <end position="401"/>
    </location>
</feature>
<protein>
    <recommendedName>
        <fullName evidence="4">PE-PGRS family protein</fullName>
    </recommendedName>
</protein>
<evidence type="ECO:0008006" key="4">
    <source>
        <dbReference type="Google" id="ProtNLM"/>
    </source>
</evidence>
<gene>
    <name evidence="2" type="ORF">HGA11_20505</name>
</gene>
<sequence length="434" mass="43933">MQLALRPITTAGIALMGAGVIAATPIAPPPVAASTMQVSTASVALTSTVDPLTRWVEVIQTSTTSLSNLADYYMDRPLPIATEVIKNLQTYAGMVATALPATATNLQNWANTYAGPGIQKAIGEMQAGQFEQAAATINTFLGYLPFALVPAMDLLKIPNLMLDHAYSVAKDIVSVTTLANLVNVPLGQLTLAIGALGTSAQGIQDAFETGDIAGGLSGIANIPADLVDNTLNGLGGLINFRRGGTCQCFIQGGAVLNLLIKLPRTIADGIAIPTTAAAALAELPAATDTVVESAPTLAALPPANPTPTGPAASAASANTTAAEPAAAPEDSTTAAMTAVTANSTGTTELSDGTKTETSNAAGTVARPGQQLRSSVQNATDQVDKRVKKLRSDIEKSVKKVSDSISKVGKKKTAASSAASNAAAADKNDKAGSDD</sequence>
<feature type="compositionally biased region" description="Low complexity" evidence="1">
    <location>
        <begin position="309"/>
        <end position="335"/>
    </location>
</feature>